<feature type="domain" description="HTH luxR-type" evidence="4">
    <location>
        <begin position="183"/>
        <end position="248"/>
    </location>
</feature>
<accession>A0A0M6Y451</accession>
<dbReference type="InterPro" id="IPR000792">
    <property type="entry name" value="Tscrpt_reg_LuxR_C"/>
</dbReference>
<keyword evidence="6" id="KW-1185">Reference proteome</keyword>
<evidence type="ECO:0000313" key="5">
    <source>
        <dbReference type="EMBL" id="CTQ44323.1"/>
    </source>
</evidence>
<dbReference type="EMBL" id="CXST01000002">
    <property type="protein sequence ID" value="CTQ44323.1"/>
    <property type="molecule type" value="Genomic_DNA"/>
</dbReference>
<proteinExistence type="predicted"/>
<dbReference type="SUPFAM" id="SSF75516">
    <property type="entry name" value="Pheromone-binding domain of LuxR-like quorum-sensing transcription factors"/>
    <property type="match status" value="1"/>
</dbReference>
<dbReference type="Gene3D" id="1.10.10.10">
    <property type="entry name" value="Winged helix-like DNA-binding domain superfamily/Winged helix DNA-binding domain"/>
    <property type="match status" value="1"/>
</dbReference>
<reference evidence="6" key="1">
    <citation type="submission" date="2015-07" db="EMBL/GenBank/DDBJ databases">
        <authorList>
            <person name="Rodrigo-Torres Lidia"/>
            <person name="Arahal R.David."/>
        </authorList>
    </citation>
    <scope>NUCLEOTIDE SEQUENCE [LARGE SCALE GENOMIC DNA]</scope>
    <source>
        <strain evidence="6">CECT 4801</strain>
    </source>
</reference>
<dbReference type="Gene3D" id="3.30.450.80">
    <property type="entry name" value="Transcription factor LuxR-like, autoinducer-binding domain"/>
    <property type="match status" value="1"/>
</dbReference>
<dbReference type="OrthoDB" id="7692966at2"/>
<dbReference type="Proteomes" id="UP000048926">
    <property type="component" value="Unassembled WGS sequence"/>
</dbReference>
<dbReference type="CDD" id="cd06170">
    <property type="entry name" value="LuxR_C_like"/>
    <property type="match status" value="1"/>
</dbReference>
<keyword evidence="3" id="KW-0804">Transcription</keyword>
<evidence type="ECO:0000256" key="1">
    <source>
        <dbReference type="ARBA" id="ARBA00023015"/>
    </source>
</evidence>
<evidence type="ECO:0000313" key="6">
    <source>
        <dbReference type="Proteomes" id="UP000048926"/>
    </source>
</evidence>
<dbReference type="STRING" id="187304.B0E33_09455"/>
<gene>
    <name evidence="5" type="primary">luxR_1</name>
    <name evidence="5" type="ORF">LAL4801_02766</name>
</gene>
<dbReference type="InterPro" id="IPR036693">
    <property type="entry name" value="TF_LuxR_autoind-bd_dom_sf"/>
</dbReference>
<keyword evidence="1" id="KW-0805">Transcription regulation</keyword>
<dbReference type="GO" id="GO:0006355">
    <property type="term" value="P:regulation of DNA-templated transcription"/>
    <property type="evidence" value="ECO:0007669"/>
    <property type="project" value="InterPro"/>
</dbReference>
<dbReference type="PRINTS" id="PR00038">
    <property type="entry name" value="HTHLUXR"/>
</dbReference>
<dbReference type="InterPro" id="IPR005143">
    <property type="entry name" value="TF_LuxR_autoind-bd_dom"/>
</dbReference>
<organism evidence="5 6">
    <name type="scientific">Roseibium aggregatum</name>
    <dbReference type="NCBI Taxonomy" id="187304"/>
    <lineage>
        <taxon>Bacteria</taxon>
        <taxon>Pseudomonadati</taxon>
        <taxon>Pseudomonadota</taxon>
        <taxon>Alphaproteobacteria</taxon>
        <taxon>Hyphomicrobiales</taxon>
        <taxon>Stappiaceae</taxon>
        <taxon>Roseibium</taxon>
    </lineage>
</organism>
<dbReference type="PANTHER" id="PTHR44688">
    <property type="entry name" value="DNA-BINDING TRANSCRIPTIONAL ACTIVATOR DEVR_DOSR"/>
    <property type="match status" value="1"/>
</dbReference>
<dbReference type="InterPro" id="IPR036388">
    <property type="entry name" value="WH-like_DNA-bd_sf"/>
</dbReference>
<dbReference type="PANTHER" id="PTHR44688:SF16">
    <property type="entry name" value="DNA-BINDING TRANSCRIPTIONAL ACTIVATOR DEVR_DOSR"/>
    <property type="match status" value="1"/>
</dbReference>
<dbReference type="Pfam" id="PF03472">
    <property type="entry name" value="Autoind_bind"/>
    <property type="match status" value="1"/>
</dbReference>
<dbReference type="GO" id="GO:0003677">
    <property type="term" value="F:DNA binding"/>
    <property type="evidence" value="ECO:0007669"/>
    <property type="project" value="UniProtKB-KW"/>
</dbReference>
<keyword evidence="2" id="KW-0238">DNA-binding</keyword>
<name>A0A0M6Y451_9HYPH</name>
<evidence type="ECO:0000256" key="3">
    <source>
        <dbReference type="ARBA" id="ARBA00023163"/>
    </source>
</evidence>
<evidence type="ECO:0000256" key="2">
    <source>
        <dbReference type="ARBA" id="ARBA00023125"/>
    </source>
</evidence>
<dbReference type="SMART" id="SM00421">
    <property type="entry name" value="HTH_LUXR"/>
    <property type="match status" value="1"/>
</dbReference>
<dbReference type="InterPro" id="IPR016032">
    <property type="entry name" value="Sig_transdc_resp-reg_C-effctor"/>
</dbReference>
<dbReference type="AlphaFoldDB" id="A0A0M6Y451"/>
<dbReference type="SUPFAM" id="SSF46894">
    <property type="entry name" value="C-terminal effector domain of the bipartite response regulators"/>
    <property type="match status" value="1"/>
</dbReference>
<sequence>MISNIWKTIVYAWTDAVPPSLIEKLPEGISSNSAWTASAQFFESFGFDKLIYIDRTMAGLSMFTTFPESWTSHYRAAAYERIDPFFAYCCTSTTPMGTGIDYLSDYPYLCNAQRQLIQEAGETGMRAGMSCIVRQASPGGAGGWNLGSSLPRHEIEKIFSEHADLLRLTAFFAHQRLQAALENEHRDIALSPREKECLLWVAQGLRSKQIADKLGLRPVTVELHLKNARTKLRAATREQAIAIALLNGLISP</sequence>
<dbReference type="PROSITE" id="PS00622">
    <property type="entry name" value="HTH_LUXR_1"/>
    <property type="match status" value="1"/>
</dbReference>
<dbReference type="PROSITE" id="PS50043">
    <property type="entry name" value="HTH_LUXR_2"/>
    <property type="match status" value="1"/>
</dbReference>
<dbReference type="Pfam" id="PF00196">
    <property type="entry name" value="GerE"/>
    <property type="match status" value="1"/>
</dbReference>
<evidence type="ECO:0000259" key="4">
    <source>
        <dbReference type="PROSITE" id="PS50043"/>
    </source>
</evidence>
<protein>
    <submittedName>
        <fullName evidence="5">Transcriptional activator protein LuxR</fullName>
    </submittedName>
</protein>